<reference evidence="2" key="1">
    <citation type="journal article" date="2020" name="Nat. Commun.">
        <title>Large-scale genome sequencing of mycorrhizal fungi provides insights into the early evolution of symbiotic traits.</title>
        <authorList>
            <person name="Miyauchi S."/>
            <person name="Kiss E."/>
            <person name="Kuo A."/>
            <person name="Drula E."/>
            <person name="Kohler A."/>
            <person name="Sanchez-Garcia M."/>
            <person name="Morin E."/>
            <person name="Andreopoulos B."/>
            <person name="Barry K.W."/>
            <person name="Bonito G."/>
            <person name="Buee M."/>
            <person name="Carver A."/>
            <person name="Chen C."/>
            <person name="Cichocki N."/>
            <person name="Clum A."/>
            <person name="Culley D."/>
            <person name="Crous P.W."/>
            <person name="Fauchery L."/>
            <person name="Girlanda M."/>
            <person name="Hayes R.D."/>
            <person name="Keri Z."/>
            <person name="LaButti K."/>
            <person name="Lipzen A."/>
            <person name="Lombard V."/>
            <person name="Magnuson J."/>
            <person name="Maillard F."/>
            <person name="Murat C."/>
            <person name="Nolan M."/>
            <person name="Ohm R.A."/>
            <person name="Pangilinan J."/>
            <person name="Pereira M.F."/>
            <person name="Perotto S."/>
            <person name="Peter M."/>
            <person name="Pfister S."/>
            <person name="Riley R."/>
            <person name="Sitrit Y."/>
            <person name="Stielow J.B."/>
            <person name="Szollosi G."/>
            <person name="Zifcakova L."/>
            <person name="Stursova M."/>
            <person name="Spatafora J.W."/>
            <person name="Tedersoo L."/>
            <person name="Vaario L.M."/>
            <person name="Yamada A."/>
            <person name="Yan M."/>
            <person name="Wang P."/>
            <person name="Xu J."/>
            <person name="Bruns T."/>
            <person name="Baldrian P."/>
            <person name="Vilgalys R."/>
            <person name="Dunand C."/>
            <person name="Henrissat B."/>
            <person name="Grigoriev I.V."/>
            <person name="Hibbett D."/>
            <person name="Nagy L.G."/>
            <person name="Martin F.M."/>
        </authorList>
    </citation>
    <scope>NUCLEOTIDE SEQUENCE</scope>
    <source>
        <strain evidence="2">UP504</strain>
    </source>
</reference>
<feature type="compositionally biased region" description="Pro residues" evidence="1">
    <location>
        <begin position="31"/>
        <end position="42"/>
    </location>
</feature>
<sequence>MKRVGTLGQSELVCERFVRQHAPQTHTDLRPPGPRRLPPPAPEAQGQAHICPQLNPVVILGVEENASATRAEGNLKGLSICHEYLINSRGYRAIKDGQGSSINYLQAGRTSPAFPSPLCLGTPNAIDATRNTGLHSAPLATLRNKKYNVETSGLRVESTIILPQTGRDYVMVWDYKQRMGRDIASENMRSFTNALFLALATSSFPSIVFVKSRSQALTSFRLTTAAADPIAIKIGTSNSSMAGSSRNSYLRCVDFLRNLLNSL</sequence>
<evidence type="ECO:0000313" key="3">
    <source>
        <dbReference type="Proteomes" id="UP000886523"/>
    </source>
</evidence>
<feature type="region of interest" description="Disordered" evidence="1">
    <location>
        <begin position="20"/>
        <end position="47"/>
    </location>
</feature>
<evidence type="ECO:0000256" key="1">
    <source>
        <dbReference type="SAM" id="MobiDB-lite"/>
    </source>
</evidence>
<dbReference type="EMBL" id="MU128914">
    <property type="protein sequence ID" value="KAF9520100.1"/>
    <property type="molecule type" value="Genomic_DNA"/>
</dbReference>
<dbReference type="Proteomes" id="UP000886523">
    <property type="component" value="Unassembled WGS sequence"/>
</dbReference>
<comment type="caution">
    <text evidence="2">The sequence shown here is derived from an EMBL/GenBank/DDBJ whole genome shotgun (WGS) entry which is preliminary data.</text>
</comment>
<keyword evidence="3" id="KW-1185">Reference proteome</keyword>
<gene>
    <name evidence="2" type="ORF">BS47DRAFT_1481670</name>
</gene>
<evidence type="ECO:0000313" key="2">
    <source>
        <dbReference type="EMBL" id="KAF9520100.1"/>
    </source>
</evidence>
<accession>A0A9P6B9N9</accession>
<name>A0A9P6B9N9_9AGAM</name>
<dbReference type="AlphaFoldDB" id="A0A9P6B9N9"/>
<proteinExistence type="predicted"/>
<protein>
    <submittedName>
        <fullName evidence="2">Uncharacterized protein</fullName>
    </submittedName>
</protein>
<organism evidence="2 3">
    <name type="scientific">Hydnum rufescens UP504</name>
    <dbReference type="NCBI Taxonomy" id="1448309"/>
    <lineage>
        <taxon>Eukaryota</taxon>
        <taxon>Fungi</taxon>
        <taxon>Dikarya</taxon>
        <taxon>Basidiomycota</taxon>
        <taxon>Agaricomycotina</taxon>
        <taxon>Agaricomycetes</taxon>
        <taxon>Cantharellales</taxon>
        <taxon>Hydnaceae</taxon>
        <taxon>Hydnum</taxon>
    </lineage>
</organism>